<dbReference type="EMBL" id="LC365384">
    <property type="protein sequence ID" value="BBC53700.1"/>
    <property type="molecule type" value="mRNA"/>
</dbReference>
<evidence type="ECO:0000256" key="5">
    <source>
        <dbReference type="SAM" id="MobiDB-lite"/>
    </source>
</evidence>
<feature type="domain" description="G-protein coupled receptors family 2 profile 2" evidence="7">
    <location>
        <begin position="36"/>
        <end position="302"/>
    </location>
</feature>
<evidence type="ECO:0000256" key="1">
    <source>
        <dbReference type="ARBA" id="ARBA00004141"/>
    </source>
</evidence>
<evidence type="ECO:0000256" key="4">
    <source>
        <dbReference type="ARBA" id="ARBA00023136"/>
    </source>
</evidence>
<accession>A0A1W2W3R2</accession>
<feature type="transmembrane region" description="Helical" evidence="6">
    <location>
        <begin position="195"/>
        <end position="223"/>
    </location>
</feature>
<evidence type="ECO:0000259" key="7">
    <source>
        <dbReference type="PROSITE" id="PS50261"/>
    </source>
</evidence>
<dbReference type="PANTHER" id="PTHR47767">
    <property type="entry name" value="ADHESION G PROTEIN-COUPLED RECEPTOR G7"/>
    <property type="match status" value="1"/>
</dbReference>
<gene>
    <name evidence="8" type="primary">Ci-NTLP-2-R</name>
</gene>
<feature type="transmembrane region" description="Helical" evidence="6">
    <location>
        <begin position="116"/>
        <end position="139"/>
    </location>
</feature>
<keyword evidence="2 6" id="KW-0812">Transmembrane</keyword>
<dbReference type="InterPro" id="IPR017981">
    <property type="entry name" value="GPCR_2-like_7TM"/>
</dbReference>
<evidence type="ECO:0000313" key="8">
    <source>
        <dbReference type="EMBL" id="BBC53700.1"/>
    </source>
</evidence>
<feature type="transmembrane region" description="Helical" evidence="6">
    <location>
        <begin position="275"/>
        <end position="300"/>
    </location>
</feature>
<dbReference type="OrthoDB" id="10037534at2759"/>
<evidence type="ECO:0000256" key="3">
    <source>
        <dbReference type="ARBA" id="ARBA00022989"/>
    </source>
</evidence>
<reference evidence="8" key="1">
    <citation type="submission" date="2018-01" db="EMBL/GenBank/DDBJ databases">
        <title>Receptors for Ciona peptides.</title>
        <authorList>
            <person name="Shiraishi A."/>
        </authorList>
    </citation>
    <scope>NUCLEOTIDE SEQUENCE</scope>
</reference>
<protein>
    <submittedName>
        <fullName evidence="8">Neurotensin-like peptide 2 receptor</fullName>
    </submittedName>
</protein>
<feature type="transmembrane region" description="Helical" evidence="6">
    <location>
        <begin position="71"/>
        <end position="89"/>
    </location>
</feature>
<feature type="compositionally biased region" description="Polar residues" evidence="5">
    <location>
        <begin position="446"/>
        <end position="465"/>
    </location>
</feature>
<organism evidence="8">
    <name type="scientific">Ciona intestinalis</name>
    <name type="common">Transparent sea squirt</name>
    <name type="synonym">Ascidia intestinalis</name>
    <dbReference type="NCBI Taxonomy" id="7719"/>
    <lineage>
        <taxon>Eukaryota</taxon>
        <taxon>Metazoa</taxon>
        <taxon>Chordata</taxon>
        <taxon>Tunicata</taxon>
        <taxon>Ascidiacea</taxon>
        <taxon>Phlebobranchia</taxon>
        <taxon>Cionidae</taxon>
        <taxon>Ciona</taxon>
    </lineage>
</organism>
<dbReference type="PANTHER" id="PTHR47767:SF2">
    <property type="entry name" value="GPS DOMAIN-CONTAINING PROTEIN"/>
    <property type="match status" value="1"/>
</dbReference>
<name>A0A1W2W3R2_CIOIN</name>
<keyword evidence="8" id="KW-0675">Receptor</keyword>
<dbReference type="GO" id="GO:0007166">
    <property type="term" value="P:cell surface receptor signaling pathway"/>
    <property type="evidence" value="ECO:0007669"/>
    <property type="project" value="InterPro"/>
</dbReference>
<feature type="transmembrane region" description="Helical" evidence="6">
    <location>
        <begin position="151"/>
        <end position="175"/>
    </location>
</feature>
<sequence>MNNTTEYRINVGTTVENHSNSSNGENIATVQNYSTMLIVTYIGASISIIGILLTLMAYIGYKKFQVKRTHIVMVNLCVCYIVYFVSYLISNNHRHHYEFETLETIVEHPMCVAGAFLGHLGMLGAWFWLTAYWFILLVMFKKPMGGHISRFFLKSALPAYGITFAIAIICLVVSFTRKEIYTVYSSELCFLKGNYLNMGVILPSSLLLVVDVVILMYVSYGMVWVKPNGRFQRLGSLQRIKVHLYKLSVITMLTAIMIIGTAVIPAIRIEGNTKAHLISVIVFTLLSSALGIVLMILFCLHQDEIRAHWMAIILGKKDPAPHKSTYRGKMDVDGNFIGTMKREESYYGNGDLVGGERQRSTYRMVAKDDTDMTTLGLIQIPGTPSNARTNLNGETSQAKANMTSVKTEKKRTGSSSSMLSVSKKQKDDQTTPLNEIKRKKKDRRSYSTSARPSNINTSANRQSAAFSDDPPSPVTTFV</sequence>
<dbReference type="Gene3D" id="1.20.1070.10">
    <property type="entry name" value="Rhodopsin 7-helix transmembrane proteins"/>
    <property type="match status" value="1"/>
</dbReference>
<keyword evidence="3 6" id="KW-1133">Transmembrane helix</keyword>
<dbReference type="KEGG" id="cin:100176735"/>
<comment type="subcellular location">
    <subcellularLocation>
        <location evidence="1">Membrane</location>
        <topology evidence="1">Multi-pass membrane protein</topology>
    </subcellularLocation>
</comment>
<dbReference type="PROSITE" id="PS50261">
    <property type="entry name" value="G_PROTEIN_RECEP_F2_4"/>
    <property type="match status" value="1"/>
</dbReference>
<proteinExistence type="evidence at transcript level"/>
<feature type="transmembrane region" description="Helical" evidence="6">
    <location>
        <begin position="38"/>
        <end position="59"/>
    </location>
</feature>
<evidence type="ECO:0000256" key="6">
    <source>
        <dbReference type="SAM" id="Phobius"/>
    </source>
</evidence>
<keyword evidence="4 6" id="KW-0472">Membrane</keyword>
<feature type="region of interest" description="Disordered" evidence="5">
    <location>
        <begin position="398"/>
        <end position="478"/>
    </location>
</feature>
<dbReference type="GO" id="GO:0016020">
    <property type="term" value="C:membrane"/>
    <property type="evidence" value="ECO:0007669"/>
    <property type="project" value="UniProtKB-SubCell"/>
</dbReference>
<dbReference type="AlphaFoldDB" id="A0A1W2W3R2"/>
<evidence type="ECO:0000256" key="2">
    <source>
        <dbReference type="ARBA" id="ARBA00022692"/>
    </source>
</evidence>
<dbReference type="InterPro" id="IPR053066">
    <property type="entry name" value="ADGR_G7"/>
</dbReference>
<dbReference type="GO" id="GO:0004888">
    <property type="term" value="F:transmembrane signaling receptor activity"/>
    <property type="evidence" value="ECO:0007669"/>
    <property type="project" value="InterPro"/>
</dbReference>
<feature type="transmembrane region" description="Helical" evidence="6">
    <location>
        <begin position="244"/>
        <end position="269"/>
    </location>
</feature>
<dbReference type="SUPFAM" id="SSF81321">
    <property type="entry name" value="Family A G protein-coupled receptor-like"/>
    <property type="match status" value="1"/>
</dbReference>